<protein>
    <submittedName>
        <fullName evidence="1">Uncharacterized protein</fullName>
    </submittedName>
</protein>
<evidence type="ECO:0000313" key="2">
    <source>
        <dbReference type="Proteomes" id="UP000516437"/>
    </source>
</evidence>
<dbReference type="EMBL" id="RXIC02000023">
    <property type="protein sequence ID" value="KAB1212214.1"/>
    <property type="molecule type" value="Genomic_DNA"/>
</dbReference>
<gene>
    <name evidence="1" type="ORF">CJ030_MR5G024982</name>
</gene>
<name>A0A6A1VHL1_9ROSI</name>
<sequence>MSKKTVVCLCLEGIYIKRLYVTYGNPENPLTLTDSVPPNTSFAETYKFPKVCLLRLSITIWRYVMMNFFPSV</sequence>
<organism evidence="1 2">
    <name type="scientific">Morella rubra</name>
    <name type="common">Chinese bayberry</name>
    <dbReference type="NCBI Taxonomy" id="262757"/>
    <lineage>
        <taxon>Eukaryota</taxon>
        <taxon>Viridiplantae</taxon>
        <taxon>Streptophyta</taxon>
        <taxon>Embryophyta</taxon>
        <taxon>Tracheophyta</taxon>
        <taxon>Spermatophyta</taxon>
        <taxon>Magnoliopsida</taxon>
        <taxon>eudicotyledons</taxon>
        <taxon>Gunneridae</taxon>
        <taxon>Pentapetalae</taxon>
        <taxon>rosids</taxon>
        <taxon>fabids</taxon>
        <taxon>Fagales</taxon>
        <taxon>Myricaceae</taxon>
        <taxon>Morella</taxon>
    </lineage>
</organism>
<dbReference type="Proteomes" id="UP000516437">
    <property type="component" value="Chromosome 5"/>
</dbReference>
<comment type="caution">
    <text evidence="1">The sequence shown here is derived from an EMBL/GenBank/DDBJ whole genome shotgun (WGS) entry which is preliminary data.</text>
</comment>
<reference evidence="1 2" key="1">
    <citation type="journal article" date="2019" name="Plant Biotechnol. J.">
        <title>The red bayberry genome and genetic basis of sex determination.</title>
        <authorList>
            <person name="Jia H.M."/>
            <person name="Jia H.J."/>
            <person name="Cai Q.L."/>
            <person name="Wang Y."/>
            <person name="Zhao H.B."/>
            <person name="Yang W.F."/>
            <person name="Wang G.Y."/>
            <person name="Li Y.H."/>
            <person name="Zhan D.L."/>
            <person name="Shen Y.T."/>
            <person name="Niu Q.F."/>
            <person name="Chang L."/>
            <person name="Qiu J."/>
            <person name="Zhao L."/>
            <person name="Xie H.B."/>
            <person name="Fu W.Y."/>
            <person name="Jin J."/>
            <person name="Li X.W."/>
            <person name="Jiao Y."/>
            <person name="Zhou C.C."/>
            <person name="Tu T."/>
            <person name="Chai C.Y."/>
            <person name="Gao J.L."/>
            <person name="Fan L.J."/>
            <person name="van de Weg E."/>
            <person name="Wang J.Y."/>
            <person name="Gao Z.S."/>
        </authorList>
    </citation>
    <scope>NUCLEOTIDE SEQUENCE [LARGE SCALE GENOMIC DNA]</scope>
    <source>
        <tissue evidence="1">Leaves</tissue>
    </source>
</reference>
<accession>A0A6A1VHL1</accession>
<dbReference type="AlphaFoldDB" id="A0A6A1VHL1"/>
<evidence type="ECO:0000313" key="1">
    <source>
        <dbReference type="EMBL" id="KAB1212214.1"/>
    </source>
</evidence>
<keyword evidence="2" id="KW-1185">Reference proteome</keyword>
<proteinExistence type="predicted"/>